<dbReference type="RefSeq" id="XP_037218054.1">
    <property type="nucleotide sequence ID" value="XM_037364812.1"/>
</dbReference>
<accession>A0A8H6W0L8</accession>
<evidence type="ECO:0000313" key="1">
    <source>
        <dbReference type="EMBL" id="KAF7298666.1"/>
    </source>
</evidence>
<dbReference type="AlphaFoldDB" id="A0A8H6W0L8"/>
<dbReference type="Proteomes" id="UP000636479">
    <property type="component" value="Unassembled WGS sequence"/>
</dbReference>
<organism evidence="1 2">
    <name type="scientific">Mycena indigotica</name>
    <dbReference type="NCBI Taxonomy" id="2126181"/>
    <lineage>
        <taxon>Eukaryota</taxon>
        <taxon>Fungi</taxon>
        <taxon>Dikarya</taxon>
        <taxon>Basidiomycota</taxon>
        <taxon>Agaricomycotina</taxon>
        <taxon>Agaricomycetes</taxon>
        <taxon>Agaricomycetidae</taxon>
        <taxon>Agaricales</taxon>
        <taxon>Marasmiineae</taxon>
        <taxon>Mycenaceae</taxon>
        <taxon>Mycena</taxon>
    </lineage>
</organism>
<comment type="caution">
    <text evidence="1">The sequence shown here is derived from an EMBL/GenBank/DDBJ whole genome shotgun (WGS) entry which is preliminary data.</text>
</comment>
<keyword evidence="2" id="KW-1185">Reference proteome</keyword>
<dbReference type="GeneID" id="59347328"/>
<proteinExistence type="predicted"/>
<gene>
    <name evidence="1" type="ORF">MIND_00813800</name>
</gene>
<protein>
    <submittedName>
        <fullName evidence="1">BTB domain-containing protein</fullName>
    </submittedName>
</protein>
<name>A0A8H6W0L8_9AGAR</name>
<reference evidence="1" key="1">
    <citation type="submission" date="2020-05" db="EMBL/GenBank/DDBJ databases">
        <title>Mycena genomes resolve the evolution of fungal bioluminescence.</title>
        <authorList>
            <person name="Tsai I.J."/>
        </authorList>
    </citation>
    <scope>NUCLEOTIDE SEQUENCE</scope>
    <source>
        <strain evidence="1">171206Taipei</strain>
    </source>
</reference>
<sequence length="337" mass="38607">MDTNRGSVNGAAQVQPTRDRYYYFEDGDCTFQAENVLFKLHKQIISRDPESMFRSMFADAQGGPPSEIIPLPGTSVVGFRMLCWAIYILPGDAHKFGGLERVTDRQIPAFLLLIEMANKYGMTHCVRWAWQLLSIGQPKQRSLQDYINEWRSADEGFARVERVLSVAHECSPIVPDFWNAASNQMWFAGQFGPPARMLALGETYNLRFLQAMAFYTLFERARRHEISPTLAGLANMGLTEEQKRCVVRGFTRLNNMLFHIADPGDATPERRDPTCQCFTGVIGRGWEDMIVENRRNLWHPREILRNTGIRANNCKCVRSYLDRLGFDSDINTYFLTP</sequence>
<dbReference type="OrthoDB" id="2886395at2759"/>
<evidence type="ECO:0000313" key="2">
    <source>
        <dbReference type="Proteomes" id="UP000636479"/>
    </source>
</evidence>
<dbReference type="EMBL" id="JACAZF010000007">
    <property type="protein sequence ID" value="KAF7298666.1"/>
    <property type="molecule type" value="Genomic_DNA"/>
</dbReference>